<dbReference type="EMBL" id="FNMZ01000002">
    <property type="protein sequence ID" value="SDW74684.1"/>
    <property type="molecule type" value="Genomic_DNA"/>
</dbReference>
<dbReference type="SUPFAM" id="SSF55031">
    <property type="entry name" value="Bacterial exopeptidase dimerisation domain"/>
    <property type="match status" value="1"/>
</dbReference>
<feature type="domain" description="Peptidase M20 dimerisation" evidence="3">
    <location>
        <begin position="188"/>
        <end position="284"/>
    </location>
</feature>
<dbReference type="SUPFAM" id="SSF53187">
    <property type="entry name" value="Zn-dependent exopeptidases"/>
    <property type="match status" value="1"/>
</dbReference>
<dbReference type="Pfam" id="PF07687">
    <property type="entry name" value="M20_dimer"/>
    <property type="match status" value="1"/>
</dbReference>
<dbReference type="GO" id="GO:0050118">
    <property type="term" value="F:N-acetyldiaminopimelate deacetylase activity"/>
    <property type="evidence" value="ECO:0007669"/>
    <property type="project" value="UniProtKB-ARBA"/>
</dbReference>
<gene>
    <name evidence="4" type="ORF">SAMN05444336_102244</name>
</gene>
<dbReference type="Gene3D" id="3.30.70.360">
    <property type="match status" value="1"/>
</dbReference>
<reference evidence="4 5" key="1">
    <citation type="submission" date="2016-10" db="EMBL/GenBank/DDBJ databases">
        <authorList>
            <person name="de Groot N.N."/>
        </authorList>
    </citation>
    <scope>NUCLEOTIDE SEQUENCE [LARGE SCALE GENOMIC DNA]</scope>
    <source>
        <strain evidence="4 5">DSM 17890</strain>
    </source>
</reference>
<feature type="binding site" evidence="2">
    <location>
        <position position="139"/>
    </location>
    <ligand>
        <name>Mn(2+)</name>
        <dbReference type="ChEBI" id="CHEBI:29035"/>
        <label>2</label>
    </ligand>
</feature>
<keyword evidence="2" id="KW-0464">Manganese</keyword>
<accession>A0A1H2W357</accession>
<dbReference type="GO" id="GO:0019877">
    <property type="term" value="P:diaminopimelate biosynthetic process"/>
    <property type="evidence" value="ECO:0007669"/>
    <property type="project" value="UniProtKB-ARBA"/>
</dbReference>
<dbReference type="OrthoDB" id="9777385at2"/>
<dbReference type="Pfam" id="PF01546">
    <property type="entry name" value="Peptidase_M20"/>
    <property type="match status" value="1"/>
</dbReference>
<dbReference type="AlphaFoldDB" id="A0A1H2W357"/>
<protein>
    <submittedName>
        <fullName evidence="4">Hippurate hydrolase</fullName>
    </submittedName>
</protein>
<name>A0A1H2W357_9RHOB</name>
<dbReference type="InterPro" id="IPR017439">
    <property type="entry name" value="Amidohydrolase"/>
</dbReference>
<dbReference type="InterPro" id="IPR002933">
    <property type="entry name" value="Peptidase_M20"/>
</dbReference>
<proteinExistence type="predicted"/>
<dbReference type="Proteomes" id="UP000199118">
    <property type="component" value="Unassembled WGS sequence"/>
</dbReference>
<dbReference type="Gene3D" id="3.40.630.10">
    <property type="entry name" value="Zn peptidases"/>
    <property type="match status" value="1"/>
</dbReference>
<dbReference type="RefSeq" id="WP_092680516.1">
    <property type="nucleotide sequence ID" value="NZ_FNMZ01000002.1"/>
</dbReference>
<evidence type="ECO:0000256" key="2">
    <source>
        <dbReference type="PIRSR" id="PIRSR005962-1"/>
    </source>
</evidence>
<feature type="binding site" evidence="2">
    <location>
        <position position="106"/>
    </location>
    <ligand>
        <name>Mn(2+)</name>
        <dbReference type="ChEBI" id="CHEBI:29035"/>
        <label>2</label>
    </ligand>
</feature>
<dbReference type="PANTHER" id="PTHR11014:SF63">
    <property type="entry name" value="METALLOPEPTIDASE, PUTATIVE (AFU_ORTHOLOGUE AFUA_6G09600)-RELATED"/>
    <property type="match status" value="1"/>
</dbReference>
<dbReference type="FunFam" id="3.30.70.360:FF:000001">
    <property type="entry name" value="N-acetyldiaminopimelate deacetylase"/>
    <property type="match status" value="1"/>
</dbReference>
<evidence type="ECO:0000313" key="4">
    <source>
        <dbReference type="EMBL" id="SDW74684.1"/>
    </source>
</evidence>
<evidence type="ECO:0000259" key="3">
    <source>
        <dbReference type="Pfam" id="PF07687"/>
    </source>
</evidence>
<keyword evidence="1 4" id="KW-0378">Hydrolase</keyword>
<dbReference type="GO" id="GO:0046872">
    <property type="term" value="F:metal ion binding"/>
    <property type="evidence" value="ECO:0007669"/>
    <property type="project" value="UniProtKB-KW"/>
</dbReference>
<comment type="cofactor">
    <cofactor evidence="2">
        <name>Mn(2+)</name>
        <dbReference type="ChEBI" id="CHEBI:29035"/>
    </cofactor>
    <text evidence="2">The Mn(2+) ion enhances activity.</text>
</comment>
<dbReference type="CDD" id="cd05666">
    <property type="entry name" value="M20_Acy1-like"/>
    <property type="match status" value="1"/>
</dbReference>
<keyword evidence="5" id="KW-1185">Reference proteome</keyword>
<feature type="binding site" evidence="2">
    <location>
        <position position="165"/>
    </location>
    <ligand>
        <name>Mn(2+)</name>
        <dbReference type="ChEBI" id="CHEBI:29035"/>
        <label>2</label>
    </ligand>
</feature>
<dbReference type="STRING" id="356660.SAMN05444336_102244"/>
<evidence type="ECO:0000256" key="1">
    <source>
        <dbReference type="ARBA" id="ARBA00022801"/>
    </source>
</evidence>
<keyword evidence="2" id="KW-0479">Metal-binding</keyword>
<organism evidence="4 5">
    <name type="scientific">Albimonas donghaensis</name>
    <dbReference type="NCBI Taxonomy" id="356660"/>
    <lineage>
        <taxon>Bacteria</taxon>
        <taxon>Pseudomonadati</taxon>
        <taxon>Pseudomonadota</taxon>
        <taxon>Alphaproteobacteria</taxon>
        <taxon>Rhodobacterales</taxon>
        <taxon>Paracoccaceae</taxon>
        <taxon>Albimonas</taxon>
    </lineage>
</organism>
<dbReference type="InterPro" id="IPR036264">
    <property type="entry name" value="Bact_exopeptidase_dim_dom"/>
</dbReference>
<dbReference type="PIRSF" id="PIRSF005962">
    <property type="entry name" value="Pept_M20D_amidohydro"/>
    <property type="match status" value="1"/>
</dbReference>
<dbReference type="NCBIfam" id="TIGR01891">
    <property type="entry name" value="amidohydrolases"/>
    <property type="match status" value="1"/>
</dbReference>
<sequence length="389" mass="41561">MAVENWVAKSLPELTEFRRDLHRNPELLYDVHATAAKVAAALRDAGVDEVVEGIGRTGVVGVIRGQSNRSGRAIGLRADMDALPIMEETGAEWASTVPGKMHACGHDGHTTMLLGAAKQLAESRAFDGTVLVIFQPAEEGGAGAKAMIDDGMLTRWPLDEVYGMHNKPDLPLGEFGVCAGPLMGSVDEVRITIEGVGGHAAFPHNTVDPLMPTSALIQALQSIVSRNLDPLKSAVISITTIHGGDAFNVIPQAITMTGTVRTLDEGVRDMVETRIAKAVQGVADAYDAKATLDYIRMYPVTVNAEIGAERAAAAAIEVSGEERVDQSWSPAMGGEDFSFMLNEVPGAMIFVGNGPSAGLHHPKYDFNDEAMSWGCSYWTTLVRQRLPLD</sequence>
<dbReference type="InterPro" id="IPR011650">
    <property type="entry name" value="Peptidase_M20_dimer"/>
</dbReference>
<evidence type="ECO:0000313" key="5">
    <source>
        <dbReference type="Proteomes" id="UP000199118"/>
    </source>
</evidence>
<feature type="binding site" evidence="2">
    <location>
        <position position="104"/>
    </location>
    <ligand>
        <name>Mn(2+)</name>
        <dbReference type="ChEBI" id="CHEBI:29035"/>
        <label>2</label>
    </ligand>
</feature>
<feature type="binding site" evidence="2">
    <location>
        <position position="360"/>
    </location>
    <ligand>
        <name>Mn(2+)</name>
        <dbReference type="ChEBI" id="CHEBI:29035"/>
        <label>2</label>
    </ligand>
</feature>
<dbReference type="PANTHER" id="PTHR11014">
    <property type="entry name" value="PEPTIDASE M20 FAMILY MEMBER"/>
    <property type="match status" value="1"/>
</dbReference>